<dbReference type="PANTHER" id="PTHR43685:SF2">
    <property type="entry name" value="GLYCOSYLTRANSFERASE 2-LIKE DOMAIN-CONTAINING PROTEIN"/>
    <property type="match status" value="1"/>
</dbReference>
<sequence length="85" mass="9642">MKISLLIVTHNRLSALCELLESITRQTVQPFEIVVVNDAGERVDIIQELYPELPIRLIHLDENVQHVNARNVGGAGADRRRHHAE</sequence>
<protein>
    <recommendedName>
        <fullName evidence="1">Glycosyltransferase 2-like domain-containing protein</fullName>
    </recommendedName>
</protein>
<dbReference type="AlphaFoldDB" id="A0A5S9MMW1"/>
<evidence type="ECO:0000259" key="1">
    <source>
        <dbReference type="Pfam" id="PF00535"/>
    </source>
</evidence>
<gene>
    <name evidence="2" type="ORF">BsIDN1_66740</name>
</gene>
<organism evidence="2 3">
    <name type="scientific">Bacillus safensis</name>
    <dbReference type="NCBI Taxonomy" id="561879"/>
    <lineage>
        <taxon>Bacteria</taxon>
        <taxon>Bacillati</taxon>
        <taxon>Bacillota</taxon>
        <taxon>Bacilli</taxon>
        <taxon>Bacillales</taxon>
        <taxon>Bacillaceae</taxon>
        <taxon>Bacillus</taxon>
    </lineage>
</organism>
<evidence type="ECO:0000313" key="2">
    <source>
        <dbReference type="EMBL" id="BBP93056.1"/>
    </source>
</evidence>
<name>A0A5S9MMW1_BACIA</name>
<dbReference type="PANTHER" id="PTHR43685">
    <property type="entry name" value="GLYCOSYLTRANSFERASE"/>
    <property type="match status" value="1"/>
</dbReference>
<dbReference type="InterPro" id="IPR050834">
    <property type="entry name" value="Glycosyltransf_2"/>
</dbReference>
<reference evidence="2 3" key="1">
    <citation type="submission" date="2019-12" db="EMBL/GenBank/DDBJ databases">
        <title>Full genome sequence of a Bacillus safensis strain isolated from commercially available natto in Indonesia.</title>
        <authorList>
            <person name="Yoshida M."/>
            <person name="Uomi M."/>
            <person name="Waturangi D."/>
            <person name="Ekaputri J.J."/>
            <person name="Setiamarga D.H.E."/>
        </authorList>
    </citation>
    <scope>NUCLEOTIDE SEQUENCE [LARGE SCALE GENOMIC DNA]</scope>
    <source>
        <strain evidence="2 3">IDN1</strain>
    </source>
</reference>
<dbReference type="InterPro" id="IPR029044">
    <property type="entry name" value="Nucleotide-diphossugar_trans"/>
</dbReference>
<dbReference type="Gene3D" id="3.90.550.10">
    <property type="entry name" value="Spore Coat Polysaccharide Biosynthesis Protein SpsA, Chain A"/>
    <property type="match status" value="1"/>
</dbReference>
<proteinExistence type="predicted"/>
<accession>A0A5S9MMW1</accession>
<dbReference type="InterPro" id="IPR001173">
    <property type="entry name" value="Glyco_trans_2-like"/>
</dbReference>
<dbReference type="Proteomes" id="UP000464658">
    <property type="component" value="Chromosome"/>
</dbReference>
<feature type="domain" description="Glycosyltransferase 2-like" evidence="1">
    <location>
        <begin position="4"/>
        <end position="73"/>
    </location>
</feature>
<dbReference type="Pfam" id="PF00535">
    <property type="entry name" value="Glycos_transf_2"/>
    <property type="match status" value="1"/>
</dbReference>
<dbReference type="EMBL" id="AP021906">
    <property type="protein sequence ID" value="BBP93056.1"/>
    <property type="molecule type" value="Genomic_DNA"/>
</dbReference>
<evidence type="ECO:0000313" key="3">
    <source>
        <dbReference type="Proteomes" id="UP000464658"/>
    </source>
</evidence>
<dbReference type="SUPFAM" id="SSF53448">
    <property type="entry name" value="Nucleotide-diphospho-sugar transferases"/>
    <property type="match status" value="1"/>
</dbReference>